<organism evidence="1 2">
    <name type="scientific">Ensete ventricosum</name>
    <name type="common">Abyssinian banana</name>
    <name type="synonym">Musa ensete</name>
    <dbReference type="NCBI Taxonomy" id="4639"/>
    <lineage>
        <taxon>Eukaryota</taxon>
        <taxon>Viridiplantae</taxon>
        <taxon>Streptophyta</taxon>
        <taxon>Embryophyta</taxon>
        <taxon>Tracheophyta</taxon>
        <taxon>Spermatophyta</taxon>
        <taxon>Magnoliopsida</taxon>
        <taxon>Liliopsida</taxon>
        <taxon>Zingiberales</taxon>
        <taxon>Musaceae</taxon>
        <taxon>Ensete</taxon>
    </lineage>
</organism>
<evidence type="ECO:0000313" key="2">
    <source>
        <dbReference type="Proteomes" id="UP001222027"/>
    </source>
</evidence>
<gene>
    <name evidence="1" type="ORF">OPV22_022836</name>
</gene>
<evidence type="ECO:0000313" key="1">
    <source>
        <dbReference type="EMBL" id="KAJ8479109.1"/>
    </source>
</evidence>
<sequence length="86" mass="9076">MPSARADLVRSFGHVVMAPCGASIMMICHDDAHTYIAAASVDFIWRAATESRRSGKGGDLASLRGASVAILSGEDLDTRKRLGGSR</sequence>
<protein>
    <submittedName>
        <fullName evidence="1">Uncharacterized protein</fullName>
    </submittedName>
</protein>
<dbReference type="Proteomes" id="UP001222027">
    <property type="component" value="Unassembled WGS sequence"/>
</dbReference>
<name>A0AAV8QVB4_ENSVE</name>
<dbReference type="EMBL" id="JAQQAF010000006">
    <property type="protein sequence ID" value="KAJ8479109.1"/>
    <property type="molecule type" value="Genomic_DNA"/>
</dbReference>
<comment type="caution">
    <text evidence="1">The sequence shown here is derived from an EMBL/GenBank/DDBJ whole genome shotgun (WGS) entry which is preliminary data.</text>
</comment>
<dbReference type="AlphaFoldDB" id="A0AAV8QVB4"/>
<proteinExistence type="predicted"/>
<reference evidence="1 2" key="1">
    <citation type="submission" date="2022-12" db="EMBL/GenBank/DDBJ databases">
        <title>Chromosome-scale assembly of the Ensete ventricosum genome.</title>
        <authorList>
            <person name="Dussert Y."/>
            <person name="Stocks J."/>
            <person name="Wendawek A."/>
            <person name="Woldeyes F."/>
            <person name="Nichols R.A."/>
            <person name="Borrell J.S."/>
        </authorList>
    </citation>
    <scope>NUCLEOTIDE SEQUENCE [LARGE SCALE GENOMIC DNA]</scope>
    <source>
        <strain evidence="2">cv. Maze</strain>
        <tissue evidence="1">Seeds</tissue>
    </source>
</reference>
<accession>A0AAV8QVB4</accession>
<keyword evidence="2" id="KW-1185">Reference proteome</keyword>